<feature type="compositionally biased region" description="Polar residues" evidence="1">
    <location>
        <begin position="786"/>
        <end position="796"/>
    </location>
</feature>
<feature type="region of interest" description="Disordered" evidence="1">
    <location>
        <begin position="460"/>
        <end position="509"/>
    </location>
</feature>
<dbReference type="InterPro" id="IPR007484">
    <property type="entry name" value="Peptidase_M28"/>
</dbReference>
<accession>A0ABT7V9T9</accession>
<feature type="compositionally biased region" description="Polar residues" evidence="1">
    <location>
        <begin position="636"/>
        <end position="648"/>
    </location>
</feature>
<evidence type="ECO:0000256" key="2">
    <source>
        <dbReference type="SAM" id="Phobius"/>
    </source>
</evidence>
<dbReference type="Gene3D" id="3.40.630.10">
    <property type="entry name" value="Zn peptidases"/>
    <property type="match status" value="2"/>
</dbReference>
<name>A0ABT7V9T9_9ACTN</name>
<dbReference type="EMBL" id="JAUDDZ010000009">
    <property type="protein sequence ID" value="MDM8275274.1"/>
    <property type="molecule type" value="Genomic_DNA"/>
</dbReference>
<keyword evidence="2" id="KW-0472">Membrane</keyword>
<protein>
    <submittedName>
        <fullName evidence="4">M28 family peptidase</fullName>
    </submittedName>
</protein>
<evidence type="ECO:0000313" key="4">
    <source>
        <dbReference type="EMBL" id="MDM8275274.1"/>
    </source>
</evidence>
<proteinExistence type="predicted"/>
<evidence type="ECO:0000256" key="1">
    <source>
        <dbReference type="SAM" id="MobiDB-lite"/>
    </source>
</evidence>
<reference evidence="5" key="1">
    <citation type="submission" date="2023-06" db="EMBL/GenBank/DDBJ databases">
        <title>Identification and characterization of horizontal gene transfer across gut microbiota members of farm animals based on homology search.</title>
        <authorList>
            <person name="Zeman M."/>
            <person name="Kubasova T."/>
            <person name="Jahodarova E."/>
            <person name="Nykrynova M."/>
            <person name="Rychlik I."/>
        </authorList>
    </citation>
    <scope>NUCLEOTIDE SEQUENCE [LARGE SCALE GENOMIC DNA]</scope>
    <source>
        <strain evidence="5">154_Feed</strain>
    </source>
</reference>
<feature type="region of interest" description="Disordered" evidence="1">
    <location>
        <begin position="335"/>
        <end position="393"/>
    </location>
</feature>
<evidence type="ECO:0000313" key="5">
    <source>
        <dbReference type="Proteomes" id="UP001529421"/>
    </source>
</evidence>
<feature type="domain" description="Peptidase M28" evidence="3">
    <location>
        <begin position="932"/>
        <end position="1071"/>
    </location>
</feature>
<comment type="caution">
    <text evidence="4">The sequence shown here is derived from an EMBL/GenBank/DDBJ whole genome shotgun (WGS) entry which is preliminary data.</text>
</comment>
<sequence length="1075" mass="114476">MATTQKYLNHLLQNTGITPACSEEERSAAEDLARIFANHGFAPELQEFSASGSRKIVLAGLGVVAFLGAVLMGVGGAVGVVGLLLAIAAAVLYTMERTGRPVLSSFGAGGLSQNVIAYHKASGPLASPRNRPVVVVAHYDSPRADIFSRMPYASYRPVISKLLPIAMLVPAIVAVVRVLPLPDAAKTILWIVAIVVALVPLANAVAVFLNRFMLPYTSGSVCNKSSVASMLGVMDAVAPFERGEEFPEDTPFEEYYAEQQRIAAEQLAAAQQAANPDYSDYLDEEPAEAPGFDEEALEEPEQLEEPATEGALESAAAPAPAADQLGSTVAMQMPPSLFDEGEEDGDAEQVEELEAAFDESVEASADGDAEPAADEVVVAEEPEPQDAGPVNAAGNYRFGADAIHALGMVPDSTVLEYIEPEPPVAPAPAPAAPQPEEAPEVVEEVGQDDFDADKTGVFSAIEDEAPERIETEEVVDSYDEPAPRRPRPEIPYRPPVRHQPIQQVTPARSGIADALSSIREGAAHFFGNALQFGKDAVEKIESTARNLTGASEEEPYEDIAPEDVEMTEGYDETYEGGEELDAFEEDGSVDEYDEEYSEEDAVDQDGIEALDGDELEDEPVDETDAPTMEATAVFQPLSTHDGATQTGFSIVEDDVDSPEDDGAADAEVASVFDEDLDDEGASSSPVAEESPASPKEPQAEQAEVVDVYGDTQLFVMPPAGAPSATSTLVSTPASSPARPEASQGPAAASEEETIDSLMAEINANRRPAPRPTRPAFSTVPDPARPSLNQTPVSSRASLFDLPDPSSAPVDPFVSEAPAERRVPTPPSVDDAPVSEPEESPFETISAPSGNESARPARSRGGLFRRKKQDESSMSDWLGVDESFDAKRTGGDIGSWDNFESDDWKGGATGVEGVTERELRDAITSMGDDELLGHDIWFVATGASEYDNAGMKAFLSTHRDKLRGVFLINLECVGAGQLAMVSTEGEERVLKGDKRITNLVRKVSAAFHNEFAAVEMPYETTDAYAAMSMSLRSLTIAGIDGPNFACSHSEADLPYNVNPENVDLVADVVTEVIRRS</sequence>
<dbReference type="SUPFAM" id="SSF53187">
    <property type="entry name" value="Zn-dependent exopeptidases"/>
    <property type="match status" value="2"/>
</dbReference>
<feature type="compositionally biased region" description="Acidic residues" evidence="1">
    <location>
        <begin position="578"/>
        <end position="624"/>
    </location>
</feature>
<feature type="transmembrane region" description="Helical" evidence="2">
    <location>
        <begin position="188"/>
        <end position="209"/>
    </location>
</feature>
<feature type="region of interest" description="Disordered" evidence="1">
    <location>
        <begin position="280"/>
        <end position="322"/>
    </location>
</feature>
<feature type="compositionally biased region" description="Acidic residues" evidence="1">
    <location>
        <begin position="651"/>
        <end position="664"/>
    </location>
</feature>
<dbReference type="RefSeq" id="WP_289545277.1">
    <property type="nucleotide sequence ID" value="NZ_JAUDDZ010000009.1"/>
</dbReference>
<keyword evidence="2" id="KW-1133">Transmembrane helix</keyword>
<organism evidence="4 5">
    <name type="scientific">Enorma phocaeensis</name>
    <dbReference type="NCBI Taxonomy" id="1871019"/>
    <lineage>
        <taxon>Bacteria</taxon>
        <taxon>Bacillati</taxon>
        <taxon>Actinomycetota</taxon>
        <taxon>Coriobacteriia</taxon>
        <taxon>Coriobacteriales</taxon>
        <taxon>Coriobacteriaceae</taxon>
        <taxon>Enorma</taxon>
    </lineage>
</organism>
<feature type="compositionally biased region" description="Low complexity" evidence="1">
    <location>
        <begin position="681"/>
        <end position="700"/>
    </location>
</feature>
<feature type="transmembrane region" description="Helical" evidence="2">
    <location>
        <begin position="158"/>
        <end position="176"/>
    </location>
</feature>
<feature type="compositionally biased region" description="Polar residues" evidence="1">
    <location>
        <begin position="723"/>
        <end position="734"/>
    </location>
</feature>
<evidence type="ECO:0000259" key="3">
    <source>
        <dbReference type="Pfam" id="PF04389"/>
    </source>
</evidence>
<dbReference type="Proteomes" id="UP001529421">
    <property type="component" value="Unassembled WGS sequence"/>
</dbReference>
<feature type="compositionally biased region" description="Pro residues" evidence="1">
    <location>
        <begin position="420"/>
        <end position="433"/>
    </location>
</feature>
<keyword evidence="5" id="KW-1185">Reference proteome</keyword>
<feature type="compositionally biased region" description="Basic and acidic residues" evidence="1">
    <location>
        <begin position="481"/>
        <end position="490"/>
    </location>
</feature>
<feature type="region of interest" description="Disordered" evidence="1">
    <location>
        <begin position="545"/>
        <end position="564"/>
    </location>
</feature>
<gene>
    <name evidence="4" type="ORF">QUW28_07185</name>
</gene>
<feature type="compositionally biased region" description="Acidic residues" evidence="1">
    <location>
        <begin position="280"/>
        <end position="307"/>
    </location>
</feature>
<feature type="transmembrane region" description="Helical" evidence="2">
    <location>
        <begin position="56"/>
        <end position="72"/>
    </location>
</feature>
<keyword evidence="2" id="KW-0812">Transmembrane</keyword>
<feature type="region of interest" description="Disordered" evidence="1">
    <location>
        <begin position="420"/>
        <end position="444"/>
    </location>
</feature>
<feature type="region of interest" description="Disordered" evidence="1">
    <location>
        <begin position="578"/>
        <end position="870"/>
    </location>
</feature>
<dbReference type="Pfam" id="PF04389">
    <property type="entry name" value="Peptidase_M28"/>
    <property type="match status" value="1"/>
</dbReference>
<feature type="compositionally biased region" description="Acidic residues" evidence="1">
    <location>
        <begin position="551"/>
        <end position="564"/>
    </location>
</feature>
<feature type="compositionally biased region" description="Acidic residues" evidence="1">
    <location>
        <begin position="339"/>
        <end position="384"/>
    </location>
</feature>